<dbReference type="Proteomes" id="UP000220527">
    <property type="component" value="Unassembled WGS sequence"/>
</dbReference>
<protein>
    <submittedName>
        <fullName evidence="2">Uncharacterized protein</fullName>
    </submittedName>
</protein>
<evidence type="ECO:0000313" key="3">
    <source>
        <dbReference type="Proteomes" id="UP000220527"/>
    </source>
</evidence>
<feature type="transmembrane region" description="Helical" evidence="1">
    <location>
        <begin position="23"/>
        <end position="45"/>
    </location>
</feature>
<comment type="caution">
    <text evidence="2">The sequence shown here is derived from an EMBL/GenBank/DDBJ whole genome shotgun (WGS) entry which is preliminary data.</text>
</comment>
<reference evidence="3" key="1">
    <citation type="submission" date="2017-08" db="EMBL/GenBank/DDBJ databases">
        <authorList>
            <person name="Grouzdev D.S."/>
            <person name="Gaisin V.A."/>
            <person name="Rysina M.S."/>
            <person name="Gorlenko V.M."/>
        </authorList>
    </citation>
    <scope>NUCLEOTIDE SEQUENCE [LARGE SCALE GENOMIC DNA]</scope>
    <source>
        <strain evidence="3">Kir15-3F</strain>
    </source>
</reference>
<keyword evidence="1" id="KW-1133">Transmembrane helix</keyword>
<feature type="transmembrane region" description="Helical" evidence="1">
    <location>
        <begin position="174"/>
        <end position="199"/>
    </location>
</feature>
<organism evidence="2 3">
    <name type="scientific">Candidatus Viridilinea mediisalina</name>
    <dbReference type="NCBI Taxonomy" id="2024553"/>
    <lineage>
        <taxon>Bacteria</taxon>
        <taxon>Bacillati</taxon>
        <taxon>Chloroflexota</taxon>
        <taxon>Chloroflexia</taxon>
        <taxon>Chloroflexales</taxon>
        <taxon>Chloroflexineae</taxon>
        <taxon>Oscillochloridaceae</taxon>
        <taxon>Candidatus Viridilinea</taxon>
    </lineage>
</organism>
<feature type="transmembrane region" description="Helical" evidence="1">
    <location>
        <begin position="65"/>
        <end position="86"/>
    </location>
</feature>
<gene>
    <name evidence="2" type="ORF">CJ255_09805</name>
</gene>
<evidence type="ECO:0000256" key="1">
    <source>
        <dbReference type="SAM" id="Phobius"/>
    </source>
</evidence>
<keyword evidence="3" id="KW-1185">Reference proteome</keyword>
<evidence type="ECO:0000313" key="2">
    <source>
        <dbReference type="EMBL" id="PDW03269.1"/>
    </source>
</evidence>
<sequence length="249" mass="26596">MLQLKTLRTLSAIDRGSILADPLLRGLLLVPLMVALAVRGLLPLILEQVAALVEVELTWLFAPMAGYIVVTMAPLLAGTVIGFLLLDQRDDRTFLALRVTPLPLGLYLSYRLALPIGIAVLISLVAVALAGGQGLGLGGAWFAALAAAPLAPVTALGLVAFARNKLEGMALMKTLSILLAAPLAGLFMPLAGWSLPLLLLPTFWVAQATWALQAGTNPWGWIAGSWCISGLLLFLLLRRFQRMLLVQDY</sequence>
<accession>A0A2A6RK66</accession>
<dbReference type="AlphaFoldDB" id="A0A2A6RK66"/>
<dbReference type="RefSeq" id="WP_097643927.1">
    <property type="nucleotide sequence ID" value="NZ_NQWI01000035.1"/>
</dbReference>
<dbReference type="EMBL" id="NQWI01000035">
    <property type="protein sequence ID" value="PDW03269.1"/>
    <property type="molecule type" value="Genomic_DNA"/>
</dbReference>
<feature type="transmembrane region" description="Helical" evidence="1">
    <location>
        <begin position="107"/>
        <end position="129"/>
    </location>
</feature>
<feature type="transmembrane region" description="Helical" evidence="1">
    <location>
        <begin position="141"/>
        <end position="162"/>
    </location>
</feature>
<keyword evidence="1" id="KW-0812">Transmembrane</keyword>
<name>A0A2A6RK66_9CHLR</name>
<dbReference type="OrthoDB" id="1551065at2"/>
<feature type="transmembrane region" description="Helical" evidence="1">
    <location>
        <begin position="219"/>
        <end position="237"/>
    </location>
</feature>
<keyword evidence="1" id="KW-0472">Membrane</keyword>
<proteinExistence type="predicted"/>